<proteinExistence type="predicted"/>
<organism evidence="4 5">
    <name type="scientific">Ruminococcus turbiniformis</name>
    <dbReference type="NCBI Taxonomy" id="2881258"/>
    <lineage>
        <taxon>Bacteria</taxon>
        <taxon>Bacillati</taxon>
        <taxon>Bacillota</taxon>
        <taxon>Clostridia</taxon>
        <taxon>Eubacteriales</taxon>
        <taxon>Oscillospiraceae</taxon>
        <taxon>Ruminococcus</taxon>
    </lineage>
</organism>
<evidence type="ECO:0000259" key="3">
    <source>
        <dbReference type="PROSITE" id="PS50977"/>
    </source>
</evidence>
<dbReference type="PANTHER" id="PTHR43479:SF11">
    <property type="entry name" value="ACREF_ENVCD OPERON REPRESSOR-RELATED"/>
    <property type="match status" value="1"/>
</dbReference>
<dbReference type="PROSITE" id="PS50977">
    <property type="entry name" value="HTH_TETR_2"/>
    <property type="match status" value="1"/>
</dbReference>
<evidence type="ECO:0000313" key="5">
    <source>
        <dbReference type="Proteomes" id="UP001198151"/>
    </source>
</evidence>
<dbReference type="EMBL" id="JAJEQX010000002">
    <property type="protein sequence ID" value="MCC2253201.1"/>
    <property type="molecule type" value="Genomic_DNA"/>
</dbReference>
<dbReference type="InterPro" id="IPR001647">
    <property type="entry name" value="HTH_TetR"/>
</dbReference>
<reference evidence="4 5" key="1">
    <citation type="submission" date="2021-10" db="EMBL/GenBank/DDBJ databases">
        <title>Anaerobic single-cell dispensing facilitates the cultivation of human gut bacteria.</title>
        <authorList>
            <person name="Afrizal A."/>
        </authorList>
    </citation>
    <scope>NUCLEOTIDE SEQUENCE [LARGE SCALE GENOMIC DNA]</scope>
    <source>
        <strain evidence="4 5">CLA-AA-H200</strain>
    </source>
</reference>
<dbReference type="Gene3D" id="1.10.357.10">
    <property type="entry name" value="Tetracycline Repressor, domain 2"/>
    <property type="match status" value="1"/>
</dbReference>
<feature type="domain" description="HTH tetR-type" evidence="3">
    <location>
        <begin position="3"/>
        <end position="63"/>
    </location>
</feature>
<gene>
    <name evidence="4" type="ORF">LKD70_01880</name>
</gene>
<dbReference type="InterPro" id="IPR050624">
    <property type="entry name" value="HTH-type_Tx_Regulator"/>
</dbReference>
<sequence>MRNNTRQRILEVSLELFSQKGFSAVSIRDICGRVQIKESTLYYYFRNKQAVFDELVSLFEKKAEEMMKRLEEGLNGGIFPSNGNFYRNVCDAFFENYLMDDFCNKVMRLLQIEQYGNEKVREIYDCWMFEKPLAFQGKVFRMLMEAGVIAKSDSVYLAVKYYAPISMFARRWLFAGELTEEKKGMFRREAYYHIERFFAEIKAGE</sequence>
<evidence type="ECO:0000313" key="4">
    <source>
        <dbReference type="EMBL" id="MCC2253201.1"/>
    </source>
</evidence>
<evidence type="ECO:0000256" key="1">
    <source>
        <dbReference type="ARBA" id="ARBA00023125"/>
    </source>
</evidence>
<name>A0ABS8FT85_9FIRM</name>
<dbReference type="PRINTS" id="PR00455">
    <property type="entry name" value="HTHTETR"/>
</dbReference>
<evidence type="ECO:0000256" key="2">
    <source>
        <dbReference type="PROSITE-ProRule" id="PRU00335"/>
    </source>
</evidence>
<accession>A0ABS8FT85</accession>
<dbReference type="InterPro" id="IPR009057">
    <property type="entry name" value="Homeodomain-like_sf"/>
</dbReference>
<dbReference type="PANTHER" id="PTHR43479">
    <property type="entry name" value="ACREF/ENVCD OPERON REPRESSOR-RELATED"/>
    <property type="match status" value="1"/>
</dbReference>
<protein>
    <submittedName>
        <fullName evidence="4">TetR/AcrR family transcriptional regulator</fullName>
    </submittedName>
</protein>
<dbReference type="Pfam" id="PF00440">
    <property type="entry name" value="TetR_N"/>
    <property type="match status" value="1"/>
</dbReference>
<keyword evidence="5" id="KW-1185">Reference proteome</keyword>
<keyword evidence="1 2" id="KW-0238">DNA-binding</keyword>
<dbReference type="RefSeq" id="WP_227706358.1">
    <property type="nucleotide sequence ID" value="NZ_JAJEQX010000002.1"/>
</dbReference>
<dbReference type="Proteomes" id="UP001198151">
    <property type="component" value="Unassembled WGS sequence"/>
</dbReference>
<feature type="DNA-binding region" description="H-T-H motif" evidence="2">
    <location>
        <begin position="26"/>
        <end position="45"/>
    </location>
</feature>
<dbReference type="SUPFAM" id="SSF46689">
    <property type="entry name" value="Homeodomain-like"/>
    <property type="match status" value="1"/>
</dbReference>
<comment type="caution">
    <text evidence="4">The sequence shown here is derived from an EMBL/GenBank/DDBJ whole genome shotgun (WGS) entry which is preliminary data.</text>
</comment>